<evidence type="ECO:0000256" key="4">
    <source>
        <dbReference type="ARBA" id="ARBA00022764"/>
    </source>
</evidence>
<keyword evidence="3 5" id="KW-0732">Signal</keyword>
<evidence type="ECO:0000313" key="7">
    <source>
        <dbReference type="Proteomes" id="UP001548189"/>
    </source>
</evidence>
<dbReference type="PANTHER" id="PTHR38102">
    <property type="entry name" value="PERIPLASMIC CHAPERONE SPY"/>
    <property type="match status" value="1"/>
</dbReference>
<evidence type="ECO:0000313" key="6">
    <source>
        <dbReference type="EMBL" id="MET1256675.1"/>
    </source>
</evidence>
<gene>
    <name evidence="6" type="ORF">ABVT43_16155</name>
</gene>
<evidence type="ECO:0000256" key="5">
    <source>
        <dbReference type="SAM" id="SignalP"/>
    </source>
</evidence>
<dbReference type="PANTHER" id="PTHR38102:SF1">
    <property type="entry name" value="PERIPLASMIC CHAPERONE SPY"/>
    <property type="match status" value="1"/>
</dbReference>
<comment type="similarity">
    <text evidence="2">Belongs to the CpxP/Spy family.</text>
</comment>
<proteinExistence type="inferred from homology"/>
<organism evidence="6 7">
    <name type="scientific">Aliikangiella maris</name>
    <dbReference type="NCBI Taxonomy" id="3162458"/>
    <lineage>
        <taxon>Bacteria</taxon>
        <taxon>Pseudomonadati</taxon>
        <taxon>Pseudomonadota</taxon>
        <taxon>Gammaproteobacteria</taxon>
        <taxon>Oceanospirillales</taxon>
        <taxon>Pleioneaceae</taxon>
        <taxon>Aliikangiella</taxon>
    </lineage>
</organism>
<protein>
    <submittedName>
        <fullName evidence="6">Spy/CpxP family protein refolding chaperone</fullName>
    </submittedName>
</protein>
<dbReference type="Pfam" id="PF07813">
    <property type="entry name" value="LTXXQ"/>
    <property type="match status" value="1"/>
</dbReference>
<dbReference type="EMBL" id="JBEVCJ010000025">
    <property type="protein sequence ID" value="MET1256675.1"/>
    <property type="molecule type" value="Genomic_DNA"/>
</dbReference>
<evidence type="ECO:0000256" key="2">
    <source>
        <dbReference type="ARBA" id="ARBA00008441"/>
    </source>
</evidence>
<keyword evidence="7" id="KW-1185">Reference proteome</keyword>
<feature type="signal peptide" evidence="5">
    <location>
        <begin position="1"/>
        <end position="21"/>
    </location>
</feature>
<dbReference type="Gene3D" id="1.20.120.1490">
    <property type="match status" value="1"/>
</dbReference>
<dbReference type="InterPro" id="IPR052211">
    <property type="entry name" value="Cpx_auxiliary_protein"/>
</dbReference>
<evidence type="ECO:0000256" key="3">
    <source>
        <dbReference type="ARBA" id="ARBA00022729"/>
    </source>
</evidence>
<comment type="caution">
    <text evidence="6">The sequence shown here is derived from an EMBL/GenBank/DDBJ whole genome shotgun (WGS) entry which is preliminary data.</text>
</comment>
<name>A0ABV2BXN5_9GAMM</name>
<dbReference type="CDD" id="cd09916">
    <property type="entry name" value="CpxP_like"/>
    <property type="match status" value="1"/>
</dbReference>
<sequence>MKIKALLMSLIIGFFSLSTMAGHPEHQGDRGNHRDMMFYKIMKKMDLTSEQKSQLKSIRAEYKPLMKENHEQVKAIKKQLKSLLKADVLDESAIRDVHAQMAQYKSNNLIIQTKMKRAMFQVLNEEQQKKFKQLKHKKHQHGQHSE</sequence>
<accession>A0ABV2BXN5</accession>
<keyword evidence="4" id="KW-0574">Periplasm</keyword>
<dbReference type="InterPro" id="IPR012899">
    <property type="entry name" value="LTXXQ"/>
</dbReference>
<dbReference type="RefSeq" id="WP_353897259.1">
    <property type="nucleotide sequence ID" value="NZ_JBEVCJ010000025.1"/>
</dbReference>
<feature type="chain" id="PRO_5046435947" evidence="5">
    <location>
        <begin position="22"/>
        <end position="146"/>
    </location>
</feature>
<dbReference type="Proteomes" id="UP001548189">
    <property type="component" value="Unassembled WGS sequence"/>
</dbReference>
<reference evidence="6 7" key="1">
    <citation type="submission" date="2024-06" db="EMBL/GenBank/DDBJ databases">
        <authorList>
            <person name="Li F."/>
        </authorList>
    </citation>
    <scope>NUCLEOTIDE SEQUENCE [LARGE SCALE GENOMIC DNA]</scope>
    <source>
        <strain evidence="6 7">GXAS 311</strain>
    </source>
</reference>
<evidence type="ECO:0000256" key="1">
    <source>
        <dbReference type="ARBA" id="ARBA00004418"/>
    </source>
</evidence>
<dbReference type="PIRSF" id="PIRSF034445">
    <property type="entry name" value="CpxP_Spy"/>
    <property type="match status" value="1"/>
</dbReference>
<comment type="subcellular location">
    <subcellularLocation>
        <location evidence="1">Periplasm</location>
    </subcellularLocation>
</comment>